<dbReference type="InterPro" id="IPR002585">
    <property type="entry name" value="Cyt-d_ubiquinol_oxidase_su_1"/>
</dbReference>
<feature type="transmembrane region" description="Helical" evidence="12">
    <location>
        <begin position="372"/>
        <end position="394"/>
    </location>
</feature>
<organism evidence="14 15">
    <name type="scientific">Geodermatophilus aquaeductus</name>
    <dbReference type="NCBI Taxonomy" id="1564161"/>
    <lineage>
        <taxon>Bacteria</taxon>
        <taxon>Bacillati</taxon>
        <taxon>Actinomycetota</taxon>
        <taxon>Actinomycetes</taxon>
        <taxon>Geodermatophilales</taxon>
        <taxon>Geodermatophilaceae</taxon>
        <taxon>Geodermatophilus</taxon>
    </lineage>
</organism>
<protein>
    <submittedName>
        <fullName evidence="14">Cytochrome bd-I ubiquinol oxidase subunit 1 apoprotein</fullName>
    </submittedName>
</protein>
<dbReference type="GO" id="GO:0005886">
    <property type="term" value="C:plasma membrane"/>
    <property type="evidence" value="ECO:0007669"/>
    <property type="project" value="UniProtKB-SubCell"/>
</dbReference>
<evidence type="ECO:0000256" key="12">
    <source>
        <dbReference type="PIRNR" id="PIRNR006446"/>
    </source>
</evidence>
<feature type="transmembrane region" description="Helical" evidence="12">
    <location>
        <begin position="195"/>
        <end position="217"/>
    </location>
</feature>
<dbReference type="Pfam" id="PF01654">
    <property type="entry name" value="Cyt_bd_oxida_I"/>
    <property type="match status" value="1"/>
</dbReference>
<dbReference type="PIRSF" id="PIRSF006446">
    <property type="entry name" value="Cyt_quinol_oxidase_1"/>
    <property type="match status" value="1"/>
</dbReference>
<feature type="transmembrane region" description="Helical" evidence="12">
    <location>
        <begin position="139"/>
        <end position="163"/>
    </location>
</feature>
<feature type="transmembrane region" description="Helical" evidence="12">
    <location>
        <begin position="420"/>
        <end position="442"/>
    </location>
</feature>
<dbReference type="GO" id="GO:0070069">
    <property type="term" value="C:cytochrome complex"/>
    <property type="evidence" value="ECO:0007669"/>
    <property type="project" value="UniProtKB-UniRule"/>
</dbReference>
<dbReference type="AlphaFoldDB" id="A0A521E239"/>
<keyword evidence="11 12" id="KW-0472">Membrane</keyword>
<feature type="region of interest" description="Disordered" evidence="13">
    <location>
        <begin position="455"/>
        <end position="480"/>
    </location>
</feature>
<keyword evidence="6 12" id="KW-0812">Transmembrane</keyword>
<evidence type="ECO:0000256" key="13">
    <source>
        <dbReference type="SAM" id="MobiDB-lite"/>
    </source>
</evidence>
<evidence type="ECO:0000256" key="10">
    <source>
        <dbReference type="ARBA" id="ARBA00023004"/>
    </source>
</evidence>
<keyword evidence="5 12" id="KW-0349">Heme</keyword>
<dbReference type="EMBL" id="FXTJ01000004">
    <property type="protein sequence ID" value="SMO77952.1"/>
    <property type="molecule type" value="Genomic_DNA"/>
</dbReference>
<evidence type="ECO:0000256" key="1">
    <source>
        <dbReference type="ARBA" id="ARBA00004651"/>
    </source>
</evidence>
<comment type="similarity">
    <text evidence="2 12">Belongs to the cytochrome ubiquinol oxidase subunit 1 family.</text>
</comment>
<feature type="transmembrane region" description="Helical" evidence="12">
    <location>
        <begin position="229"/>
        <end position="248"/>
    </location>
</feature>
<accession>A0A521E239</accession>
<keyword evidence="9 12" id="KW-1133">Transmembrane helix</keyword>
<evidence type="ECO:0000256" key="5">
    <source>
        <dbReference type="ARBA" id="ARBA00022617"/>
    </source>
</evidence>
<dbReference type="GO" id="GO:0020037">
    <property type="term" value="F:heme binding"/>
    <property type="evidence" value="ECO:0007669"/>
    <property type="project" value="TreeGrafter"/>
</dbReference>
<dbReference type="PANTHER" id="PTHR30365:SF14">
    <property type="entry name" value="CYTOCHROME BD MENAQUINOL OXIDASE SUBUNIT I-RELATED"/>
    <property type="match status" value="1"/>
</dbReference>
<evidence type="ECO:0000256" key="3">
    <source>
        <dbReference type="ARBA" id="ARBA00022448"/>
    </source>
</evidence>
<dbReference type="GO" id="GO:0046872">
    <property type="term" value="F:metal ion binding"/>
    <property type="evidence" value="ECO:0007669"/>
    <property type="project" value="UniProtKB-UniRule"/>
</dbReference>
<keyword evidence="3 12" id="KW-0813">Transport</keyword>
<dbReference type="Proteomes" id="UP000317484">
    <property type="component" value="Unassembled WGS sequence"/>
</dbReference>
<dbReference type="GO" id="GO:0019646">
    <property type="term" value="P:aerobic electron transport chain"/>
    <property type="evidence" value="ECO:0007669"/>
    <property type="project" value="InterPro"/>
</dbReference>
<sequence>MADLTGVAGVLAADPEQLLPARQMMAFTLGFHIILVPFGVAFTAMMLIANWRGLRRDDEAALVLARRWSQVAGVLFAVGAVSGTVLSFELGLLWPGLMGRFGAAFGIPFAVEGLFFFLEAVFVAIYIYGWRRMRPWPHFWTGVPVVLSGIGGTSAVVAANAWMNQPDGFTLDDEGQVVDVRPLDVVFNDAFGYEAVHMLLAAYMVAGFTIAGVYAVGMLRGRRDRLHRLGLVIPLTVAAIATPVQVLVGDIAAREVFENEPAKFAMIEALPETGTRVPEVLGGVLVDGEVRYGIGIPLGASLLAGLDPDTEIQGLDAIPEEYRPADRLVNTVHIAFQVMVGIGMVLLALSAWYAWLWWRRRRQPDRVPDNRWFLRCVALSGVLAIIALEAGWVVTEVGRQPWIVVGYLRTAEAVTTTGNVWLFCGATVALYAALALGTFFVLRLLRHRWREAGELAEDDDPGGEGDVPYGPSRARSGTPA</sequence>
<name>A0A521E239_9ACTN</name>
<dbReference type="GO" id="GO:0016682">
    <property type="term" value="F:oxidoreductase activity, acting on diphenols and related substances as donors, oxygen as acceptor"/>
    <property type="evidence" value="ECO:0007669"/>
    <property type="project" value="TreeGrafter"/>
</dbReference>
<evidence type="ECO:0000256" key="2">
    <source>
        <dbReference type="ARBA" id="ARBA00009819"/>
    </source>
</evidence>
<keyword evidence="15" id="KW-1185">Reference proteome</keyword>
<feature type="transmembrane region" description="Helical" evidence="12">
    <location>
        <begin position="106"/>
        <end position="127"/>
    </location>
</feature>
<evidence type="ECO:0000256" key="8">
    <source>
        <dbReference type="ARBA" id="ARBA00022982"/>
    </source>
</evidence>
<evidence type="ECO:0000256" key="11">
    <source>
        <dbReference type="ARBA" id="ARBA00023136"/>
    </source>
</evidence>
<evidence type="ECO:0000256" key="4">
    <source>
        <dbReference type="ARBA" id="ARBA00022475"/>
    </source>
</evidence>
<feature type="transmembrane region" description="Helical" evidence="12">
    <location>
        <begin position="334"/>
        <end position="356"/>
    </location>
</feature>
<evidence type="ECO:0000256" key="7">
    <source>
        <dbReference type="ARBA" id="ARBA00022723"/>
    </source>
</evidence>
<evidence type="ECO:0000313" key="15">
    <source>
        <dbReference type="Proteomes" id="UP000317484"/>
    </source>
</evidence>
<reference evidence="14 15" key="1">
    <citation type="submission" date="2017-05" db="EMBL/GenBank/DDBJ databases">
        <authorList>
            <person name="Varghese N."/>
            <person name="Submissions S."/>
        </authorList>
    </citation>
    <scope>NUCLEOTIDE SEQUENCE [LARGE SCALE GENOMIC DNA]</scope>
    <source>
        <strain evidence="14 15">DSM 46834</strain>
    </source>
</reference>
<evidence type="ECO:0000256" key="9">
    <source>
        <dbReference type="ARBA" id="ARBA00022989"/>
    </source>
</evidence>
<keyword evidence="4 12" id="KW-1003">Cell membrane</keyword>
<dbReference type="PANTHER" id="PTHR30365">
    <property type="entry name" value="CYTOCHROME D UBIQUINOL OXIDASE"/>
    <property type="match status" value="1"/>
</dbReference>
<dbReference type="GO" id="GO:0009055">
    <property type="term" value="F:electron transfer activity"/>
    <property type="evidence" value="ECO:0007669"/>
    <property type="project" value="UniProtKB-UniRule"/>
</dbReference>
<keyword evidence="10 12" id="KW-0408">Iron</keyword>
<evidence type="ECO:0000313" key="14">
    <source>
        <dbReference type="EMBL" id="SMO77952.1"/>
    </source>
</evidence>
<feature type="transmembrane region" description="Helical" evidence="12">
    <location>
        <begin position="29"/>
        <end position="51"/>
    </location>
</feature>
<keyword evidence="8 12" id="KW-0249">Electron transport</keyword>
<feature type="transmembrane region" description="Helical" evidence="12">
    <location>
        <begin position="71"/>
        <end position="94"/>
    </location>
</feature>
<gene>
    <name evidence="14" type="ORF">SAMN06273567_104150</name>
</gene>
<proteinExistence type="inferred from homology"/>
<keyword evidence="7 12" id="KW-0479">Metal-binding</keyword>
<comment type="subcellular location">
    <subcellularLocation>
        <location evidence="1">Cell membrane</location>
        <topology evidence="1">Multi-pass membrane protein</topology>
    </subcellularLocation>
</comment>
<evidence type="ECO:0000256" key="6">
    <source>
        <dbReference type="ARBA" id="ARBA00022692"/>
    </source>
</evidence>
<dbReference type="RefSeq" id="WP_142458763.1">
    <property type="nucleotide sequence ID" value="NZ_FXTJ01000004.1"/>
</dbReference>